<feature type="region of interest" description="Leucine repeat II (LRII)" evidence="3">
    <location>
        <begin position="571"/>
        <end position="603"/>
    </location>
</feature>
<evidence type="ECO:0000256" key="4">
    <source>
        <dbReference type="SAM" id="MobiDB-lite"/>
    </source>
</evidence>
<accession>A0A1U8GQL6</accession>
<sequence>MELYEAESAIKLEDEACSFLPDPNLINNLRVSDNLVNRSVDISPFQSDIGPNTLVPSTADDFHEDYDFGDGALKYINQMLMEEDIEEKTCMFQESAALQAAERSFYEVIGEKYPSSANHEKPSSLGQNEPYAVDLSGFKYSGNDGLPCPNWILDLGEDDVSHVSHVPDGVALHSTSRSSYSPSGTVTDVLVDSPVSTLGIADIFSDREPIMKFKKGVEETSKLLGVALRSTSVSSHSLSGTATDLPVDSPVSTIRIPDIFSDGESIMQFKKGVEEASKFLPTGNSLLADVRYNVVGKEQYEERKDAVVKFEKYGEKQSPERSRGKKNTLHEDIVDSTEGRSNKQSAVFSEPTVRSEMFDRVLLCSAGKNESALRETLQAISRQNALENGLSKGSNGKKFQGKKKGRKRDVVDLSTLLTLCAQAVAAGNQRTANELLKQIRQSSCPMGDGMQRLAHYFADGLEARMAGSGTHIYKVLIARPVSAADILKAYHLLLAACPFRTVSSFFSNKTILNLAEKASTVHIIDIGIMWGFQWPGLIQRLSSRPGGPPKLRITGIDFPNPGFRPAERVEETGRRLANYAESFKVPFEFHAIAQKWETIKLEDLKISKGEALVVNCLFRFRNLLDETVVVNSPRDVFLNLLRRLNPDVFIQGIVNGAYNAPFFVSRFREALFHYSSLFDMLEATIPREMHERMLVEKNILGQEAMNVIACEGAERIERPETYKQWQIRIMKAGFRQLPLDQEIMRLITEGFKVYDKNFMIDVDSEWLLQGWKGRFGVALSTWKAAY</sequence>
<feature type="region of interest" description="Leucine repeat I (LRI)" evidence="3">
    <location>
        <begin position="411"/>
        <end position="471"/>
    </location>
</feature>
<keyword evidence="6" id="KW-1185">Reference proteome</keyword>
<comment type="similarity">
    <text evidence="3">Belongs to the GRAS family.</text>
</comment>
<accession>A0A2G2ZJK8</accession>
<dbReference type="PROSITE" id="PS50985">
    <property type="entry name" value="GRAS"/>
    <property type="match status" value="1"/>
</dbReference>
<dbReference type="EMBL" id="AYRZ02000005">
    <property type="protein sequence ID" value="PHT82178.1"/>
    <property type="molecule type" value="Genomic_DNA"/>
</dbReference>
<reference evidence="5 6" key="1">
    <citation type="journal article" date="2014" name="Nat. Genet.">
        <title>Genome sequence of the hot pepper provides insights into the evolution of pungency in Capsicum species.</title>
        <authorList>
            <person name="Kim S."/>
            <person name="Park M."/>
            <person name="Yeom S.I."/>
            <person name="Kim Y.M."/>
            <person name="Lee J.M."/>
            <person name="Lee H.A."/>
            <person name="Seo E."/>
            <person name="Choi J."/>
            <person name="Cheong K."/>
            <person name="Kim K.T."/>
            <person name="Jung K."/>
            <person name="Lee G.W."/>
            <person name="Oh S.K."/>
            <person name="Bae C."/>
            <person name="Kim S.B."/>
            <person name="Lee H.Y."/>
            <person name="Kim S.Y."/>
            <person name="Kim M.S."/>
            <person name="Kang B.C."/>
            <person name="Jo Y.D."/>
            <person name="Yang H.B."/>
            <person name="Jeong H.J."/>
            <person name="Kang W.H."/>
            <person name="Kwon J.K."/>
            <person name="Shin C."/>
            <person name="Lim J.Y."/>
            <person name="Park J.H."/>
            <person name="Huh J.H."/>
            <person name="Kim J.S."/>
            <person name="Kim B.D."/>
            <person name="Cohen O."/>
            <person name="Paran I."/>
            <person name="Suh M.C."/>
            <person name="Lee S.B."/>
            <person name="Kim Y.K."/>
            <person name="Shin Y."/>
            <person name="Noh S.J."/>
            <person name="Park J."/>
            <person name="Seo Y.S."/>
            <person name="Kwon S.Y."/>
            <person name="Kim H.A."/>
            <person name="Park J.M."/>
            <person name="Kim H.J."/>
            <person name="Choi S.B."/>
            <person name="Bosland P.W."/>
            <person name="Reeves G."/>
            <person name="Jo S.H."/>
            <person name="Lee B.W."/>
            <person name="Cho H.T."/>
            <person name="Choi H.S."/>
            <person name="Lee M.S."/>
            <person name="Yu Y."/>
            <person name="Do Choi Y."/>
            <person name="Park B.S."/>
            <person name="van Deynze A."/>
            <person name="Ashrafi H."/>
            <person name="Hill T."/>
            <person name="Kim W.T."/>
            <person name="Pai H.S."/>
            <person name="Ahn H.K."/>
            <person name="Yeam I."/>
            <person name="Giovannoni J.J."/>
            <person name="Rose J.K."/>
            <person name="Sorensen I."/>
            <person name="Lee S.J."/>
            <person name="Kim R.W."/>
            <person name="Choi I.Y."/>
            <person name="Choi B.S."/>
            <person name="Lim J.S."/>
            <person name="Lee Y.H."/>
            <person name="Choi D."/>
        </authorList>
    </citation>
    <scope>NUCLEOTIDE SEQUENCE [LARGE SCALE GENOMIC DNA]</scope>
    <source>
        <strain evidence="6">cv. CM334</strain>
    </source>
</reference>
<dbReference type="STRING" id="4072.A0A1U8GQL6"/>
<feature type="short sequence motif" description="VHIID" evidence="3">
    <location>
        <begin position="521"/>
        <end position="525"/>
    </location>
</feature>
<feature type="region of interest" description="Disordered" evidence="4">
    <location>
        <begin position="314"/>
        <end position="348"/>
    </location>
</feature>
<dbReference type="GO" id="GO:0043565">
    <property type="term" value="F:sequence-specific DNA binding"/>
    <property type="evidence" value="ECO:0000318"/>
    <property type="project" value="GO_Central"/>
</dbReference>
<feature type="region of interest" description="VHIID" evidence="3">
    <location>
        <begin position="490"/>
        <end position="555"/>
    </location>
</feature>
<keyword evidence="2" id="KW-0804">Transcription</keyword>
<dbReference type="InterPro" id="IPR005202">
    <property type="entry name" value="TF_GRAS"/>
</dbReference>
<comment type="caution">
    <text evidence="5">The sequence shown here is derived from an EMBL/GenBank/DDBJ whole genome shotgun (WGS) entry which is preliminary data.</text>
</comment>
<evidence type="ECO:0000256" key="2">
    <source>
        <dbReference type="ARBA" id="ARBA00023163"/>
    </source>
</evidence>
<gene>
    <name evidence="5" type="ORF">T459_15193</name>
</gene>
<evidence type="ECO:0000313" key="6">
    <source>
        <dbReference type="Proteomes" id="UP000222542"/>
    </source>
</evidence>
<feature type="compositionally biased region" description="Basic and acidic residues" evidence="4">
    <location>
        <begin position="314"/>
        <end position="341"/>
    </location>
</feature>
<dbReference type="PANTHER" id="PTHR31636">
    <property type="entry name" value="OSJNBA0084A10.13 PROTEIN-RELATED"/>
    <property type="match status" value="1"/>
</dbReference>
<protein>
    <submittedName>
        <fullName evidence="5">Uncharacterized protein</fullName>
    </submittedName>
</protein>
<dbReference type="AlphaFoldDB" id="A0A1U8GQL6"/>
<dbReference type="GO" id="GO:0005634">
    <property type="term" value="C:nucleus"/>
    <property type="evidence" value="ECO:0000318"/>
    <property type="project" value="GO_Central"/>
</dbReference>
<feature type="region of interest" description="SAW" evidence="3">
    <location>
        <begin position="709"/>
        <end position="783"/>
    </location>
</feature>
<proteinExistence type="inferred from homology"/>
<dbReference type="GO" id="GO:0003700">
    <property type="term" value="F:DNA-binding transcription factor activity"/>
    <property type="evidence" value="ECO:0000318"/>
    <property type="project" value="GO_Central"/>
</dbReference>
<dbReference type="SMR" id="A0A1U8GQL6"/>
<comment type="caution">
    <text evidence="3">Lacks conserved residue(s) required for the propagation of feature annotation.</text>
</comment>
<dbReference type="Pfam" id="PF03514">
    <property type="entry name" value="GRAS"/>
    <property type="match status" value="1"/>
</dbReference>
<dbReference type="Proteomes" id="UP000222542">
    <property type="component" value="Unassembled WGS sequence"/>
</dbReference>
<name>A0A1U8GQL6_CAPAN</name>
<reference evidence="5 6" key="2">
    <citation type="journal article" date="2017" name="Genome Biol.">
        <title>New reference genome sequences of hot pepper reveal the massive evolution of plant disease-resistance genes by retroduplication.</title>
        <authorList>
            <person name="Kim S."/>
            <person name="Park J."/>
            <person name="Yeom S.I."/>
            <person name="Kim Y.M."/>
            <person name="Seo E."/>
            <person name="Kim K.T."/>
            <person name="Kim M.S."/>
            <person name="Lee J.M."/>
            <person name="Cheong K."/>
            <person name="Shin H.S."/>
            <person name="Kim S.B."/>
            <person name="Han K."/>
            <person name="Lee J."/>
            <person name="Park M."/>
            <person name="Lee H.A."/>
            <person name="Lee H.Y."/>
            <person name="Lee Y."/>
            <person name="Oh S."/>
            <person name="Lee J.H."/>
            <person name="Choi E."/>
            <person name="Choi E."/>
            <person name="Lee S.E."/>
            <person name="Jeon J."/>
            <person name="Kim H."/>
            <person name="Choi G."/>
            <person name="Song H."/>
            <person name="Lee J."/>
            <person name="Lee S.C."/>
            <person name="Kwon J.K."/>
            <person name="Lee H.Y."/>
            <person name="Koo N."/>
            <person name="Hong Y."/>
            <person name="Kim R.W."/>
            <person name="Kang W.H."/>
            <person name="Huh J.H."/>
            <person name="Kang B.C."/>
            <person name="Yang T.J."/>
            <person name="Lee Y.H."/>
            <person name="Bennetzen J.L."/>
            <person name="Choi D."/>
        </authorList>
    </citation>
    <scope>NUCLEOTIDE SEQUENCE [LARGE SCALE GENOMIC DNA]</scope>
    <source>
        <strain evidence="6">cv. CM334</strain>
    </source>
</reference>
<evidence type="ECO:0000256" key="1">
    <source>
        <dbReference type="ARBA" id="ARBA00023015"/>
    </source>
</evidence>
<dbReference type="Gramene" id="PHT82178">
    <property type="protein sequence ID" value="PHT82178"/>
    <property type="gene ID" value="T459_15193"/>
</dbReference>
<evidence type="ECO:0000256" key="3">
    <source>
        <dbReference type="PROSITE-ProRule" id="PRU01191"/>
    </source>
</evidence>
<organism evidence="5 6">
    <name type="scientific">Capsicum annuum</name>
    <name type="common">Capsicum pepper</name>
    <dbReference type="NCBI Taxonomy" id="4072"/>
    <lineage>
        <taxon>Eukaryota</taxon>
        <taxon>Viridiplantae</taxon>
        <taxon>Streptophyta</taxon>
        <taxon>Embryophyta</taxon>
        <taxon>Tracheophyta</taxon>
        <taxon>Spermatophyta</taxon>
        <taxon>Magnoliopsida</taxon>
        <taxon>eudicotyledons</taxon>
        <taxon>Gunneridae</taxon>
        <taxon>Pentapetalae</taxon>
        <taxon>asterids</taxon>
        <taxon>lamiids</taxon>
        <taxon>Solanales</taxon>
        <taxon>Solanaceae</taxon>
        <taxon>Solanoideae</taxon>
        <taxon>Capsiceae</taxon>
        <taxon>Capsicum</taxon>
    </lineage>
</organism>
<dbReference type="OMA" id="SGTHIYK"/>
<evidence type="ECO:0000313" key="5">
    <source>
        <dbReference type="EMBL" id="PHT82178.1"/>
    </source>
</evidence>
<dbReference type="GO" id="GO:0006355">
    <property type="term" value="P:regulation of DNA-templated transcription"/>
    <property type="evidence" value="ECO:0000318"/>
    <property type="project" value="GO_Central"/>
</dbReference>
<keyword evidence="1" id="KW-0805">Transcription regulation</keyword>
<dbReference type="OrthoDB" id="47276at2759"/>
<dbReference type="KEGG" id="cann:107871209"/>